<evidence type="ECO:0000313" key="4">
    <source>
        <dbReference type="EMBL" id="EPY36401.1"/>
    </source>
</evidence>
<dbReference type="SUPFAM" id="SSF51735">
    <property type="entry name" value="NAD(P)-binding Rossmann-fold domains"/>
    <property type="match status" value="1"/>
</dbReference>
<dbReference type="Pfam" id="PF01408">
    <property type="entry name" value="GFO_IDH_MocA"/>
    <property type="match status" value="1"/>
</dbReference>
<dbReference type="EMBL" id="ATMH01000604">
    <property type="protein sequence ID" value="EPY36401.1"/>
    <property type="molecule type" value="Genomic_DNA"/>
</dbReference>
<evidence type="ECO:0000259" key="3">
    <source>
        <dbReference type="Pfam" id="PF22725"/>
    </source>
</evidence>
<name>S9WBC3_9TRYP</name>
<dbReference type="InterPro" id="IPR036291">
    <property type="entry name" value="NAD(P)-bd_dom_sf"/>
</dbReference>
<dbReference type="SUPFAM" id="SSF55347">
    <property type="entry name" value="Glyceraldehyde-3-phosphate dehydrogenase-like, C-terminal domain"/>
    <property type="match status" value="1"/>
</dbReference>
<feature type="domain" description="Gfo/Idh/MocA-like oxidoreductase N-terminal" evidence="2">
    <location>
        <begin position="16"/>
        <end position="139"/>
    </location>
</feature>
<proteinExistence type="inferred from homology"/>
<dbReference type="AlphaFoldDB" id="S9WBC3"/>
<reference evidence="4 5" key="1">
    <citation type="journal article" date="2013" name="PLoS ONE">
        <title>Predicting the Proteins of Angomonas deanei, Strigomonas culicis and Their Respective Endosymbionts Reveals New Aspects of the Trypanosomatidae Family.</title>
        <authorList>
            <person name="Motta M.C."/>
            <person name="Martins A.C."/>
            <person name="de Souza S.S."/>
            <person name="Catta-Preta C.M."/>
            <person name="Silva R."/>
            <person name="Klein C.C."/>
            <person name="de Almeida L.G."/>
            <person name="de Lima Cunha O."/>
            <person name="Ciapina L.P."/>
            <person name="Brocchi M."/>
            <person name="Colabardini A.C."/>
            <person name="de Araujo Lima B."/>
            <person name="Machado C.R."/>
            <person name="de Almeida Soares C.M."/>
            <person name="Probst C.M."/>
            <person name="de Menezes C.B."/>
            <person name="Thompson C.E."/>
            <person name="Bartholomeu D.C."/>
            <person name="Gradia D.F."/>
            <person name="Pavoni D.P."/>
            <person name="Grisard E.C."/>
            <person name="Fantinatti-Garboggini F."/>
            <person name="Marchini F.K."/>
            <person name="Rodrigues-Luiz G.F."/>
            <person name="Wagner G."/>
            <person name="Goldman G.H."/>
            <person name="Fietto J.L."/>
            <person name="Elias M.C."/>
            <person name="Goldman M.H."/>
            <person name="Sagot M.F."/>
            <person name="Pereira M."/>
            <person name="Stoco P.H."/>
            <person name="de Mendonca-Neto R.P."/>
            <person name="Teixeira S.M."/>
            <person name="Maciel T.E."/>
            <person name="de Oliveira Mendes T.A."/>
            <person name="Urmenyi T.P."/>
            <person name="de Souza W."/>
            <person name="Schenkman S."/>
            <person name="de Vasconcelos A.T."/>
        </authorList>
    </citation>
    <scope>NUCLEOTIDE SEQUENCE [LARGE SCALE GENOMIC DNA]</scope>
</reference>
<gene>
    <name evidence="4" type="ORF">STCU_00604</name>
</gene>
<dbReference type="Pfam" id="PF22725">
    <property type="entry name" value="GFO_IDH_MocA_C3"/>
    <property type="match status" value="1"/>
</dbReference>
<feature type="non-terminal residue" evidence="4">
    <location>
        <position position="314"/>
    </location>
</feature>
<protein>
    <submittedName>
        <fullName evidence="4">Oxidoreductase-like protein</fullName>
    </submittedName>
</protein>
<evidence type="ECO:0000313" key="5">
    <source>
        <dbReference type="Proteomes" id="UP000015354"/>
    </source>
</evidence>
<accession>S9WBC3</accession>
<dbReference type="Proteomes" id="UP000015354">
    <property type="component" value="Unassembled WGS sequence"/>
</dbReference>
<dbReference type="Gene3D" id="3.40.50.720">
    <property type="entry name" value="NAD(P)-binding Rossmann-like Domain"/>
    <property type="match status" value="1"/>
</dbReference>
<comment type="caution">
    <text evidence="4">The sequence shown here is derived from an EMBL/GenBank/DDBJ whole genome shotgun (WGS) entry which is preliminary data.</text>
</comment>
<dbReference type="PANTHER" id="PTHR46368">
    <property type="match status" value="1"/>
</dbReference>
<comment type="similarity">
    <text evidence="1">Belongs to the Gfo/Idh/MocA family.</text>
</comment>
<feature type="domain" description="GFO/IDH/MocA-like oxidoreductase" evidence="3">
    <location>
        <begin position="162"/>
        <end position="278"/>
    </location>
</feature>
<sequence>MSDTEAGAPALAPNVVRVGLLGAAGISQLTWHSIHAAGHRVTYVGCRSAERGAAFVAEMAAALALPDEALPRVGSYEDVVTAAEVDLVYIPLPVTARDAWVRACVAHKKHVVGEKPPATSAELLREWVEALDARRLLYMDGTMFSHGERIEKVASTLQQLGGAVKHVTATMSFNPPASFFSEDIRCDPALEPQGALGDLGWYCIRAILHVMGDGVMPAEVSGRILQSNARGAILAFSGEMVFHQPPADGGDSGVALAQLYCAFGVATQCRLHVATTTGAVQLNDFAHPIAAAKGAAWRTVHVHGGVEHHTHFQN</sequence>
<dbReference type="PANTHER" id="PTHR46368:SF4">
    <property type="entry name" value="OS10G0403700 PROTEIN"/>
    <property type="match status" value="1"/>
</dbReference>
<keyword evidence="5" id="KW-1185">Reference proteome</keyword>
<evidence type="ECO:0000256" key="1">
    <source>
        <dbReference type="ARBA" id="ARBA00010928"/>
    </source>
</evidence>
<dbReference type="OrthoDB" id="2129491at2759"/>
<dbReference type="InterPro" id="IPR000683">
    <property type="entry name" value="Gfo/Idh/MocA-like_OxRdtase_N"/>
</dbReference>
<dbReference type="GO" id="GO:0000166">
    <property type="term" value="F:nucleotide binding"/>
    <property type="evidence" value="ECO:0007669"/>
    <property type="project" value="InterPro"/>
</dbReference>
<dbReference type="InterPro" id="IPR055170">
    <property type="entry name" value="GFO_IDH_MocA-like_dom"/>
</dbReference>
<dbReference type="Gene3D" id="3.30.360.10">
    <property type="entry name" value="Dihydrodipicolinate Reductase, domain 2"/>
    <property type="match status" value="1"/>
</dbReference>
<organism evidence="4 5">
    <name type="scientific">Strigomonas culicis</name>
    <dbReference type="NCBI Taxonomy" id="28005"/>
    <lineage>
        <taxon>Eukaryota</taxon>
        <taxon>Discoba</taxon>
        <taxon>Euglenozoa</taxon>
        <taxon>Kinetoplastea</taxon>
        <taxon>Metakinetoplastina</taxon>
        <taxon>Trypanosomatida</taxon>
        <taxon>Trypanosomatidae</taxon>
        <taxon>Strigomonadinae</taxon>
        <taxon>Strigomonas</taxon>
    </lineage>
</organism>
<evidence type="ECO:0000259" key="2">
    <source>
        <dbReference type="Pfam" id="PF01408"/>
    </source>
</evidence>